<reference evidence="16" key="1">
    <citation type="submission" date="2016-08" db="EMBL/GenBank/DDBJ databases">
        <title>Complete Genome Seqeunce of Paenibacillus sp. BIHB 4019 from tea rhizoplane.</title>
        <authorList>
            <person name="Thakur R."/>
            <person name="Swarnkar M.K."/>
            <person name="Gulati A."/>
        </authorList>
    </citation>
    <scope>NUCLEOTIDE SEQUENCE [LARGE SCALE GENOMIC DNA]</scope>
    <source>
        <strain evidence="16">BIHB4019</strain>
    </source>
</reference>
<dbReference type="EMBL" id="CP016808">
    <property type="protein sequence ID" value="ANY66300.1"/>
    <property type="molecule type" value="Genomic_DNA"/>
</dbReference>
<dbReference type="SUPFAM" id="SSF53659">
    <property type="entry name" value="Isocitrate/Isopropylmalate dehydrogenase-like"/>
    <property type="match status" value="1"/>
</dbReference>
<keyword evidence="6" id="KW-0432">Leucine biosynthesis</keyword>
<evidence type="ECO:0000259" key="15">
    <source>
        <dbReference type="SMART" id="SM01329"/>
    </source>
</evidence>
<dbReference type="FunFam" id="3.40.718.10:FF:000006">
    <property type="entry name" value="3-isopropylmalate dehydrogenase"/>
    <property type="match status" value="1"/>
</dbReference>
<evidence type="ECO:0000256" key="8">
    <source>
        <dbReference type="ARBA" id="ARBA00022723"/>
    </source>
</evidence>
<dbReference type="GO" id="GO:0000287">
    <property type="term" value="F:magnesium ion binding"/>
    <property type="evidence" value="ECO:0007669"/>
    <property type="project" value="InterPro"/>
</dbReference>
<keyword evidence="7" id="KW-0028">Amino-acid biosynthesis</keyword>
<name>A0A1B2DF22_9BACL</name>
<dbReference type="PROSITE" id="PS00470">
    <property type="entry name" value="IDH_IMDH"/>
    <property type="match status" value="1"/>
</dbReference>
<evidence type="ECO:0000256" key="4">
    <source>
        <dbReference type="ARBA" id="ARBA00011738"/>
    </source>
</evidence>
<comment type="similarity">
    <text evidence="3">Belongs to the isocitrate and isopropylmalate dehydrogenases family. LeuB type 1 subfamily.</text>
</comment>
<comment type="cofactor">
    <cofactor evidence="2">
        <name>Mg(2+)</name>
        <dbReference type="ChEBI" id="CHEBI:18420"/>
    </cofactor>
</comment>
<keyword evidence="8" id="KW-0479">Metal-binding</keyword>
<dbReference type="InterPro" id="IPR019818">
    <property type="entry name" value="IsoCit/isopropylmalate_DH_CS"/>
</dbReference>
<dbReference type="Pfam" id="PF00180">
    <property type="entry name" value="Iso_dh"/>
    <property type="match status" value="1"/>
</dbReference>
<dbReference type="Gene3D" id="3.40.718.10">
    <property type="entry name" value="Isopropylmalate Dehydrogenase"/>
    <property type="match status" value="1"/>
</dbReference>
<dbReference type="RefSeq" id="WP_099517668.1">
    <property type="nucleotide sequence ID" value="NZ_CP016808.1"/>
</dbReference>
<dbReference type="AlphaFoldDB" id="A0A1B2DF22"/>
<feature type="domain" description="Isopropylmalate dehydrogenase-like" evidence="15">
    <location>
        <begin position="5"/>
        <end position="358"/>
    </location>
</feature>
<dbReference type="InterPro" id="IPR024084">
    <property type="entry name" value="IsoPropMal-DH-like_dom"/>
</dbReference>
<evidence type="ECO:0000256" key="3">
    <source>
        <dbReference type="ARBA" id="ARBA00008319"/>
    </source>
</evidence>
<sequence length="371" mass="40096">MKVYKIAVLPGDGIGTEITNEALKVLETVQSHLNDVRFEAESFDAGAERYLRTGITMPEDTFNHCKEADAILMGAIGLPEARHPDGREVNGDVIFRLRFDLDLYAGVRPVKLYDGIVSPLRDVSKGIDYVIVRENIEGLYASRTGGCNVRGEVATDTIIMTKTGIEKISRYAFRLAEKRNGRISDGASMVTCVDKANVLSSYAYFRKVFDSVGEQFLNLKRDYVYVDAMTLFQVMNPQMFDVVVAENMFADIISDLSSATVGGLGMAPSGDIGDQHALFQPAHGTAPSIAGKNIANPYAMILSLSMMLNWLGDKHGDQTLIAAGDGIEQAVKHILANGGAKTADIGGKSSTSEVGSAVVEALQNSADVWAR</sequence>
<dbReference type="GO" id="GO:0003862">
    <property type="term" value="F:3-isopropylmalate dehydrogenase activity"/>
    <property type="evidence" value="ECO:0007669"/>
    <property type="project" value="UniProtKB-EC"/>
</dbReference>
<dbReference type="PANTHER" id="PTHR43275:SF1">
    <property type="entry name" value="D-MALATE DEHYDROGENASE [DECARBOXYLATING]"/>
    <property type="match status" value="1"/>
</dbReference>
<evidence type="ECO:0000256" key="12">
    <source>
        <dbReference type="ARBA" id="ARBA00023211"/>
    </source>
</evidence>
<dbReference type="EC" id="1.1.1.85" evidence="5"/>
<dbReference type="PANTHER" id="PTHR43275">
    <property type="entry name" value="D-MALATE DEHYDROGENASE [DECARBOXYLATING]"/>
    <property type="match status" value="1"/>
</dbReference>
<proteinExistence type="inferred from homology"/>
<organism evidence="16">
    <name type="scientific">Paenibacillus sp. BIHB 4019</name>
    <dbReference type="NCBI Taxonomy" id="1870819"/>
    <lineage>
        <taxon>Bacteria</taxon>
        <taxon>Bacillati</taxon>
        <taxon>Bacillota</taxon>
        <taxon>Bacilli</taxon>
        <taxon>Bacillales</taxon>
        <taxon>Paenibacillaceae</taxon>
        <taxon>Paenibacillus</taxon>
    </lineage>
</organism>
<evidence type="ECO:0000256" key="6">
    <source>
        <dbReference type="ARBA" id="ARBA00022430"/>
    </source>
</evidence>
<gene>
    <name evidence="16" type="ORF">BBD42_07330</name>
</gene>
<keyword evidence="11" id="KW-0520">NAD</keyword>
<keyword evidence="13" id="KW-0100">Branched-chain amino acid biosynthesis</keyword>
<evidence type="ECO:0000256" key="11">
    <source>
        <dbReference type="ARBA" id="ARBA00023027"/>
    </source>
</evidence>
<evidence type="ECO:0000256" key="5">
    <source>
        <dbReference type="ARBA" id="ARBA00013101"/>
    </source>
</evidence>
<dbReference type="InterPro" id="IPR050501">
    <property type="entry name" value="ICDH/IPMDH"/>
</dbReference>
<keyword evidence="9" id="KW-0460">Magnesium</keyword>
<evidence type="ECO:0000256" key="2">
    <source>
        <dbReference type="ARBA" id="ARBA00001946"/>
    </source>
</evidence>
<evidence type="ECO:0000313" key="16">
    <source>
        <dbReference type="EMBL" id="ANY66300.1"/>
    </source>
</evidence>
<keyword evidence="12" id="KW-0464">Manganese</keyword>
<accession>A0A1B2DF22</accession>
<comment type="cofactor">
    <cofactor evidence="1">
        <name>Mn(2+)</name>
        <dbReference type="ChEBI" id="CHEBI:29035"/>
    </cofactor>
</comment>
<protein>
    <recommendedName>
        <fullName evidence="5">3-isopropylmalate dehydrogenase</fullName>
        <ecNumber evidence="5">1.1.1.85</ecNumber>
    </recommendedName>
    <alternativeName>
        <fullName evidence="14">3-IPM-DH</fullName>
    </alternativeName>
</protein>
<dbReference type="GO" id="GO:0051287">
    <property type="term" value="F:NAD binding"/>
    <property type="evidence" value="ECO:0007669"/>
    <property type="project" value="InterPro"/>
</dbReference>
<evidence type="ECO:0000256" key="10">
    <source>
        <dbReference type="ARBA" id="ARBA00023002"/>
    </source>
</evidence>
<evidence type="ECO:0000256" key="13">
    <source>
        <dbReference type="ARBA" id="ARBA00023304"/>
    </source>
</evidence>
<evidence type="ECO:0000256" key="14">
    <source>
        <dbReference type="ARBA" id="ARBA00033138"/>
    </source>
</evidence>
<dbReference type="SMART" id="SM01329">
    <property type="entry name" value="Iso_dh"/>
    <property type="match status" value="1"/>
</dbReference>
<comment type="subunit">
    <text evidence="4">Homodimer.</text>
</comment>
<dbReference type="GO" id="GO:0009098">
    <property type="term" value="P:L-leucine biosynthetic process"/>
    <property type="evidence" value="ECO:0007669"/>
    <property type="project" value="UniProtKB-KW"/>
</dbReference>
<keyword evidence="10" id="KW-0560">Oxidoreductase</keyword>
<evidence type="ECO:0000256" key="7">
    <source>
        <dbReference type="ARBA" id="ARBA00022605"/>
    </source>
</evidence>
<evidence type="ECO:0000256" key="1">
    <source>
        <dbReference type="ARBA" id="ARBA00001936"/>
    </source>
</evidence>
<evidence type="ECO:0000256" key="9">
    <source>
        <dbReference type="ARBA" id="ARBA00022842"/>
    </source>
</evidence>